<dbReference type="PROSITE" id="PS01124">
    <property type="entry name" value="HTH_ARAC_FAMILY_2"/>
    <property type="match status" value="1"/>
</dbReference>
<evidence type="ECO:0000256" key="2">
    <source>
        <dbReference type="ARBA" id="ARBA00023125"/>
    </source>
</evidence>
<dbReference type="EMBL" id="FTPS01000001">
    <property type="protein sequence ID" value="SIT76763.1"/>
    <property type="molecule type" value="Genomic_DNA"/>
</dbReference>
<organism evidence="5 6">
    <name type="scientific">Pontibaca methylaminivorans</name>
    <dbReference type="NCBI Taxonomy" id="515897"/>
    <lineage>
        <taxon>Bacteria</taxon>
        <taxon>Pseudomonadati</taxon>
        <taxon>Pseudomonadota</taxon>
        <taxon>Alphaproteobacteria</taxon>
        <taxon>Rhodobacterales</taxon>
        <taxon>Roseobacteraceae</taxon>
        <taxon>Pontibaca</taxon>
    </lineage>
</organism>
<evidence type="ECO:0000256" key="3">
    <source>
        <dbReference type="ARBA" id="ARBA00023163"/>
    </source>
</evidence>
<sequence>MLDAPEPASLSPDPASIRVATLGQLTREGAWELGLLHNRPDHMLIWITRGQGVALLEGARKGIGAHNVIFVPAYQLFALDTGRQGFGQALIVPPNMPLPLPTGVHHLRIRDATAQAEMTMRMEALAREQATSQELRDHAITAHAELVAIWLRRQIAHAAHPAEPASDRQRLARAYFARLTRDFASGASISDHAGALGVSAGELTSVCRAETGRSAATLLSERLLHAARRRGLGAGGTPVADIARDLGFSSPVQFARFLRDHSGKAPEMLQQVATGDPDA</sequence>
<dbReference type="Gene3D" id="1.10.10.60">
    <property type="entry name" value="Homeodomain-like"/>
    <property type="match status" value="1"/>
</dbReference>
<dbReference type="Proteomes" id="UP000192455">
    <property type="component" value="Unassembled WGS sequence"/>
</dbReference>
<dbReference type="InterPro" id="IPR009057">
    <property type="entry name" value="Homeodomain-like_sf"/>
</dbReference>
<dbReference type="SUPFAM" id="SSF46689">
    <property type="entry name" value="Homeodomain-like"/>
    <property type="match status" value="1"/>
</dbReference>
<evidence type="ECO:0000313" key="6">
    <source>
        <dbReference type="Proteomes" id="UP000192455"/>
    </source>
</evidence>
<evidence type="ECO:0000313" key="5">
    <source>
        <dbReference type="EMBL" id="SIT76763.1"/>
    </source>
</evidence>
<dbReference type="RefSeq" id="WP_076647127.1">
    <property type="nucleotide sequence ID" value="NZ_FTPS01000001.1"/>
</dbReference>
<dbReference type="OrthoDB" id="9814125at2"/>
<reference evidence="5 6" key="1">
    <citation type="submission" date="2017-01" db="EMBL/GenBank/DDBJ databases">
        <authorList>
            <person name="Mah S.A."/>
            <person name="Swanson W.J."/>
            <person name="Moy G.W."/>
            <person name="Vacquier V.D."/>
        </authorList>
    </citation>
    <scope>NUCLEOTIDE SEQUENCE [LARGE SCALE GENOMIC DNA]</scope>
    <source>
        <strain evidence="5 6">DSM 21219</strain>
    </source>
</reference>
<keyword evidence="2" id="KW-0238">DNA-binding</keyword>
<dbReference type="GO" id="GO:0043565">
    <property type="term" value="F:sequence-specific DNA binding"/>
    <property type="evidence" value="ECO:0007669"/>
    <property type="project" value="InterPro"/>
</dbReference>
<proteinExistence type="predicted"/>
<dbReference type="InterPro" id="IPR018060">
    <property type="entry name" value="HTH_AraC"/>
</dbReference>
<dbReference type="SMART" id="SM00342">
    <property type="entry name" value="HTH_ARAC"/>
    <property type="match status" value="1"/>
</dbReference>
<dbReference type="Pfam" id="PF12833">
    <property type="entry name" value="HTH_18"/>
    <property type="match status" value="1"/>
</dbReference>
<dbReference type="STRING" id="515897.SAMN05421849_0590"/>
<dbReference type="GO" id="GO:0003700">
    <property type="term" value="F:DNA-binding transcription factor activity"/>
    <property type="evidence" value="ECO:0007669"/>
    <property type="project" value="InterPro"/>
</dbReference>
<protein>
    <submittedName>
        <fullName evidence="5">Transcriptional regulator, AraC family</fullName>
    </submittedName>
</protein>
<gene>
    <name evidence="5" type="ORF">SAMN05421849_0590</name>
</gene>
<dbReference type="PANTHER" id="PTHR46796:SF12">
    <property type="entry name" value="HTH-TYPE DNA-BINDING TRANSCRIPTIONAL ACTIVATOR EUTR"/>
    <property type="match status" value="1"/>
</dbReference>
<evidence type="ECO:0000259" key="4">
    <source>
        <dbReference type="PROSITE" id="PS01124"/>
    </source>
</evidence>
<feature type="domain" description="HTH araC/xylS-type" evidence="4">
    <location>
        <begin position="173"/>
        <end position="272"/>
    </location>
</feature>
<accession>A0A1R3WJG6</accession>
<keyword evidence="6" id="KW-1185">Reference proteome</keyword>
<name>A0A1R3WJG6_9RHOB</name>
<dbReference type="AlphaFoldDB" id="A0A1R3WJG6"/>
<keyword evidence="3" id="KW-0804">Transcription</keyword>
<dbReference type="InterPro" id="IPR050204">
    <property type="entry name" value="AraC_XylS_family_regulators"/>
</dbReference>
<dbReference type="PANTHER" id="PTHR46796">
    <property type="entry name" value="HTH-TYPE TRANSCRIPTIONAL ACTIVATOR RHAS-RELATED"/>
    <property type="match status" value="1"/>
</dbReference>
<keyword evidence="1" id="KW-0805">Transcription regulation</keyword>
<evidence type="ECO:0000256" key="1">
    <source>
        <dbReference type="ARBA" id="ARBA00023015"/>
    </source>
</evidence>